<dbReference type="SUPFAM" id="SSF53335">
    <property type="entry name" value="S-adenosyl-L-methionine-dependent methyltransferases"/>
    <property type="match status" value="1"/>
</dbReference>
<dbReference type="AlphaFoldDB" id="A0A1B1A2V4"/>
<dbReference type="Gene3D" id="3.40.50.150">
    <property type="entry name" value="Vaccinia Virus protein VP39"/>
    <property type="match status" value="1"/>
</dbReference>
<dbReference type="Pfam" id="PF13489">
    <property type="entry name" value="Methyltransf_23"/>
    <property type="match status" value="1"/>
</dbReference>
<dbReference type="KEGG" id="rmb:K529_009080"/>
<gene>
    <name evidence="1" type="ORF">K529_009080</name>
</gene>
<reference evidence="1 2" key="1">
    <citation type="journal article" date="2016" name="ISME J.">
        <title>Global occurrence and heterogeneity of the Roseobacter-clade species Ruegeria mobilis.</title>
        <authorList>
            <person name="Sonnenschein E."/>
            <person name="Gram L."/>
        </authorList>
    </citation>
    <scope>NUCLEOTIDE SEQUENCE [LARGE SCALE GENOMIC DNA]</scope>
    <source>
        <strain evidence="1 2">F1926</strain>
    </source>
</reference>
<dbReference type="EMBL" id="CP015230">
    <property type="protein sequence ID" value="ANP40915.1"/>
    <property type="molecule type" value="Genomic_DNA"/>
</dbReference>
<name>A0A1B1A2V4_9RHOB</name>
<sequence>MGNPVERLLDFGSGPGYLLYLSNAKEIAAFEPDKDSEKYLSHINATQYVALQELPRNHFDAVVSSHSMEHLPVGDLIATLRVLLAALKPDGHLLIEVPQGGLSHLKLSSRHDPHTIFFTNEGLQVAVKAAGGDIVFSKCFSPKKAKRRPDAIYTPEGNDFIRYPGGALTVVVRRGAHFVAPAPQSGAPAGAQATTQQPIIGSALRKLGAKLPQPMRRLAGKIARRLGLLH</sequence>
<proteinExistence type="predicted"/>
<protein>
    <recommendedName>
        <fullName evidence="3">Methyltransferase domain protein</fullName>
    </recommendedName>
</protein>
<accession>A0A1B1A2V4</accession>
<organism evidence="1 2">
    <name type="scientific">Tritonibacter mobilis F1926</name>
    <dbReference type="NCBI Taxonomy" id="1265309"/>
    <lineage>
        <taxon>Bacteria</taxon>
        <taxon>Pseudomonadati</taxon>
        <taxon>Pseudomonadota</taxon>
        <taxon>Alphaproteobacteria</taxon>
        <taxon>Rhodobacterales</taxon>
        <taxon>Paracoccaceae</taxon>
        <taxon>Tritonibacter</taxon>
    </lineage>
</organism>
<dbReference type="CDD" id="cd02440">
    <property type="entry name" value="AdoMet_MTases"/>
    <property type="match status" value="1"/>
</dbReference>
<evidence type="ECO:0008006" key="3">
    <source>
        <dbReference type="Google" id="ProtNLM"/>
    </source>
</evidence>
<dbReference type="STRING" id="1265309.K529_009080"/>
<dbReference type="InterPro" id="IPR029063">
    <property type="entry name" value="SAM-dependent_MTases_sf"/>
</dbReference>
<evidence type="ECO:0000313" key="2">
    <source>
        <dbReference type="Proteomes" id="UP000013243"/>
    </source>
</evidence>
<evidence type="ECO:0000313" key="1">
    <source>
        <dbReference type="EMBL" id="ANP40915.1"/>
    </source>
</evidence>
<dbReference type="Proteomes" id="UP000013243">
    <property type="component" value="Chromosome"/>
</dbReference>